<evidence type="ECO:0000313" key="1">
    <source>
        <dbReference type="EMBL" id="KIK02752.1"/>
    </source>
</evidence>
<sequence>FTLGSTAPATPTPFSHSVLNSYLSLKPHLIHTILHPEQPRNLNDLENSKTKTCHPTEKVSTCGFAVPGEARQYTSRQTKRYISIWFNVALWTLGDFLYYTFRTKDEHWINIHRGMVQHSKYSQNLLQGTKIQGFEFFNSCVQIQYLRSNNC</sequence>
<organism evidence="1 2">
    <name type="scientific">Laccaria amethystina LaAM-08-1</name>
    <dbReference type="NCBI Taxonomy" id="1095629"/>
    <lineage>
        <taxon>Eukaryota</taxon>
        <taxon>Fungi</taxon>
        <taxon>Dikarya</taxon>
        <taxon>Basidiomycota</taxon>
        <taxon>Agaricomycotina</taxon>
        <taxon>Agaricomycetes</taxon>
        <taxon>Agaricomycetidae</taxon>
        <taxon>Agaricales</taxon>
        <taxon>Agaricineae</taxon>
        <taxon>Hydnangiaceae</taxon>
        <taxon>Laccaria</taxon>
    </lineage>
</organism>
<reference evidence="1 2" key="1">
    <citation type="submission" date="2014-04" db="EMBL/GenBank/DDBJ databases">
        <authorList>
            <consortium name="DOE Joint Genome Institute"/>
            <person name="Kuo A."/>
            <person name="Kohler A."/>
            <person name="Nagy L.G."/>
            <person name="Floudas D."/>
            <person name="Copeland A."/>
            <person name="Barry K.W."/>
            <person name="Cichocki N."/>
            <person name="Veneault-Fourrey C."/>
            <person name="LaButti K."/>
            <person name="Lindquist E.A."/>
            <person name="Lipzen A."/>
            <person name="Lundell T."/>
            <person name="Morin E."/>
            <person name="Murat C."/>
            <person name="Sun H."/>
            <person name="Tunlid A."/>
            <person name="Henrissat B."/>
            <person name="Grigoriev I.V."/>
            <person name="Hibbett D.S."/>
            <person name="Martin F."/>
            <person name="Nordberg H.P."/>
            <person name="Cantor M.N."/>
            <person name="Hua S.X."/>
        </authorList>
    </citation>
    <scope>NUCLEOTIDE SEQUENCE [LARGE SCALE GENOMIC DNA]</scope>
    <source>
        <strain evidence="1 2">LaAM-08-1</strain>
    </source>
</reference>
<proteinExistence type="predicted"/>
<evidence type="ECO:0000313" key="2">
    <source>
        <dbReference type="Proteomes" id="UP000054477"/>
    </source>
</evidence>
<dbReference type="OrthoDB" id="3013020at2759"/>
<reference evidence="2" key="2">
    <citation type="submission" date="2015-01" db="EMBL/GenBank/DDBJ databases">
        <title>Evolutionary Origins and Diversification of the Mycorrhizal Mutualists.</title>
        <authorList>
            <consortium name="DOE Joint Genome Institute"/>
            <consortium name="Mycorrhizal Genomics Consortium"/>
            <person name="Kohler A."/>
            <person name="Kuo A."/>
            <person name="Nagy L.G."/>
            <person name="Floudas D."/>
            <person name="Copeland A."/>
            <person name="Barry K.W."/>
            <person name="Cichocki N."/>
            <person name="Veneault-Fourrey C."/>
            <person name="LaButti K."/>
            <person name="Lindquist E.A."/>
            <person name="Lipzen A."/>
            <person name="Lundell T."/>
            <person name="Morin E."/>
            <person name="Murat C."/>
            <person name="Riley R."/>
            <person name="Ohm R."/>
            <person name="Sun H."/>
            <person name="Tunlid A."/>
            <person name="Henrissat B."/>
            <person name="Grigoriev I.V."/>
            <person name="Hibbett D.S."/>
            <person name="Martin F."/>
        </authorList>
    </citation>
    <scope>NUCLEOTIDE SEQUENCE [LARGE SCALE GENOMIC DNA]</scope>
    <source>
        <strain evidence="2">LaAM-08-1</strain>
    </source>
</reference>
<dbReference type="AlphaFoldDB" id="A0A0C9XYG3"/>
<keyword evidence="2" id="KW-1185">Reference proteome</keyword>
<feature type="non-terminal residue" evidence="1">
    <location>
        <position position="151"/>
    </location>
</feature>
<dbReference type="EMBL" id="KN838588">
    <property type="protein sequence ID" value="KIK02752.1"/>
    <property type="molecule type" value="Genomic_DNA"/>
</dbReference>
<name>A0A0C9XYG3_9AGAR</name>
<dbReference type="HOGENOM" id="CLU_1735798_0_0_1"/>
<gene>
    <name evidence="1" type="ORF">K443DRAFT_96282</name>
</gene>
<protein>
    <submittedName>
        <fullName evidence="1">Uncharacterized protein</fullName>
    </submittedName>
</protein>
<accession>A0A0C9XYG3</accession>
<dbReference type="Proteomes" id="UP000054477">
    <property type="component" value="Unassembled WGS sequence"/>
</dbReference>